<reference evidence="10" key="1">
    <citation type="journal article" date="2011" name="J. Bacteriol.">
        <title>Genome sequences of eight morphologically diverse alphaproteobacteria.</title>
        <authorList>
            <consortium name="US DOE Joint Genome Institute"/>
            <person name="Brown P.J."/>
            <person name="Kysela D.T."/>
            <person name="Buechlein A."/>
            <person name="Hemmerich C."/>
            <person name="Brun Y.V."/>
        </authorList>
    </citation>
    <scope>NUCLEOTIDE SEQUENCE [LARGE SCALE GENOMIC DNA]</scope>
    <source>
        <strain evidence="10">ATCC 51888 / DSM 1869 / NCIB 11706 / TK 0415</strain>
    </source>
</reference>
<dbReference type="AlphaFoldDB" id="D8JTS0"/>
<evidence type="ECO:0000256" key="1">
    <source>
        <dbReference type="ARBA" id="ARBA00004370"/>
    </source>
</evidence>
<dbReference type="InterPro" id="IPR011712">
    <property type="entry name" value="Sig_transdc_His_kin_sub3_dim/P"/>
</dbReference>
<dbReference type="PROSITE" id="PS50885">
    <property type="entry name" value="HAMP"/>
    <property type="match status" value="1"/>
</dbReference>
<dbReference type="Proteomes" id="UP000002033">
    <property type="component" value="Chromosome"/>
</dbReference>
<dbReference type="RefSeq" id="WP_013214847.1">
    <property type="nucleotide sequence ID" value="NC_014313.1"/>
</dbReference>
<keyword evidence="6" id="KW-0175">Coiled coil</keyword>
<dbReference type="Pfam" id="PF07730">
    <property type="entry name" value="HisKA_3"/>
    <property type="match status" value="1"/>
</dbReference>
<evidence type="ECO:0000313" key="10">
    <source>
        <dbReference type="Proteomes" id="UP000002033"/>
    </source>
</evidence>
<feature type="coiled-coil region" evidence="6">
    <location>
        <begin position="219"/>
        <end position="246"/>
    </location>
</feature>
<dbReference type="InterPro" id="IPR036890">
    <property type="entry name" value="HATPase_C_sf"/>
</dbReference>
<evidence type="ECO:0000313" key="9">
    <source>
        <dbReference type="EMBL" id="ADJ22632.1"/>
    </source>
</evidence>
<name>D8JTS0_HYPDA</name>
<dbReference type="InterPro" id="IPR003594">
    <property type="entry name" value="HATPase_dom"/>
</dbReference>
<keyword evidence="7" id="KW-1133">Transmembrane helix</keyword>
<dbReference type="HOGENOM" id="CLU_045360_1_0_5"/>
<dbReference type="Gene3D" id="3.30.565.10">
    <property type="entry name" value="Histidine kinase-like ATPase, C-terminal domain"/>
    <property type="match status" value="1"/>
</dbReference>
<evidence type="ECO:0000256" key="3">
    <source>
        <dbReference type="ARBA" id="ARBA00022679"/>
    </source>
</evidence>
<comment type="subcellular location">
    <subcellularLocation>
        <location evidence="1">Membrane</location>
    </subcellularLocation>
</comment>
<protein>
    <submittedName>
        <fullName evidence="9">Integral membrane sensor signal transduction histidine kinase</fullName>
    </submittedName>
</protein>
<evidence type="ECO:0000256" key="4">
    <source>
        <dbReference type="ARBA" id="ARBA00022777"/>
    </source>
</evidence>
<organism evidence="9 10">
    <name type="scientific">Hyphomicrobium denitrificans (strain ATCC 51888 / DSM 1869 / NCIMB 11706 / TK 0415)</name>
    <dbReference type="NCBI Taxonomy" id="582899"/>
    <lineage>
        <taxon>Bacteria</taxon>
        <taxon>Pseudomonadati</taxon>
        <taxon>Pseudomonadota</taxon>
        <taxon>Alphaproteobacteria</taxon>
        <taxon>Hyphomicrobiales</taxon>
        <taxon>Hyphomicrobiaceae</taxon>
        <taxon>Hyphomicrobium</taxon>
    </lineage>
</organism>
<keyword evidence="10" id="KW-1185">Reference proteome</keyword>
<dbReference type="Pfam" id="PF02518">
    <property type="entry name" value="HATPase_c"/>
    <property type="match status" value="1"/>
</dbReference>
<keyword evidence="5" id="KW-0902">Two-component regulatory system</keyword>
<feature type="domain" description="HAMP" evidence="8">
    <location>
        <begin position="179"/>
        <end position="231"/>
    </location>
</feature>
<proteinExistence type="predicted"/>
<dbReference type="GO" id="GO:0046983">
    <property type="term" value="F:protein dimerization activity"/>
    <property type="evidence" value="ECO:0007669"/>
    <property type="project" value="InterPro"/>
</dbReference>
<keyword evidence="4 9" id="KW-0418">Kinase</keyword>
<dbReference type="GO" id="GO:0016020">
    <property type="term" value="C:membrane"/>
    <property type="evidence" value="ECO:0007669"/>
    <property type="project" value="UniProtKB-SubCell"/>
</dbReference>
<dbReference type="PANTHER" id="PTHR24421:SF58">
    <property type="entry name" value="SIGNAL TRANSDUCTION HISTIDINE-PROTEIN KINASE_PHOSPHATASE UHPB"/>
    <property type="match status" value="1"/>
</dbReference>
<accession>D8JTS0</accession>
<dbReference type="PANTHER" id="PTHR24421">
    <property type="entry name" value="NITRATE/NITRITE SENSOR PROTEIN NARX-RELATED"/>
    <property type="match status" value="1"/>
</dbReference>
<dbReference type="CDD" id="cd16917">
    <property type="entry name" value="HATPase_UhpB-NarQ-NarX-like"/>
    <property type="match status" value="1"/>
</dbReference>
<keyword evidence="2" id="KW-0597">Phosphoprotein</keyword>
<dbReference type="OrthoDB" id="9778496at2"/>
<evidence type="ECO:0000259" key="8">
    <source>
        <dbReference type="PROSITE" id="PS50885"/>
    </source>
</evidence>
<feature type="transmembrane region" description="Helical" evidence="7">
    <location>
        <begin position="156"/>
        <end position="178"/>
    </location>
</feature>
<evidence type="ECO:0000256" key="5">
    <source>
        <dbReference type="ARBA" id="ARBA00023012"/>
    </source>
</evidence>
<gene>
    <name evidence="9" type="ordered locus">Hden_0815</name>
</gene>
<dbReference type="SUPFAM" id="SSF55874">
    <property type="entry name" value="ATPase domain of HSP90 chaperone/DNA topoisomerase II/histidine kinase"/>
    <property type="match status" value="1"/>
</dbReference>
<dbReference type="eggNOG" id="COG4585">
    <property type="taxonomic scope" value="Bacteria"/>
</dbReference>
<dbReference type="InterPro" id="IPR050482">
    <property type="entry name" value="Sensor_HK_TwoCompSys"/>
</dbReference>
<keyword evidence="3" id="KW-0808">Transferase</keyword>
<evidence type="ECO:0000256" key="2">
    <source>
        <dbReference type="ARBA" id="ARBA00022553"/>
    </source>
</evidence>
<evidence type="ECO:0000256" key="7">
    <source>
        <dbReference type="SAM" id="Phobius"/>
    </source>
</evidence>
<keyword evidence="7" id="KW-0472">Membrane</keyword>
<sequence length="454" mass="49645" precursor="true">MDLKWLLVRRIVLVALACFIAGSAFTVVATANKVKHQNERLADSVGRQLDLQLVRIGTAIDTPLRFPDWDMVTSFVLQPGQCIRFLDVNASILRSSCQGVNAAAITAPDWFLSAHRMFLDAKASASYPISYRGKLHGTVVSSSEPVATANQAWTTIAPMLGLSAALIATLCIVTYWVIDRALAPTKEILGGLNRLAQGELECRLPAFQLAELNRISEVFNALSRDLSKATADRAELARKLVDAQEQERLHIARELHDDVAQQLSGINAVAACVRSKVNRKDPSATQDATELETMTSKLMISLRKTLTYLRPPEIDDLGLIESLRNLVEKYNSLAQGGTHYTLETNGNLEDLSSEASAHVYRIIQEALNNAARHAHALNVKVMLHKFNESGTDKIEVSVDDDGCGRPSQNTSTFGGWGMIGMRERVLALSGRFAAGPKPSGGFGLRVEFLARPRT</sequence>
<keyword evidence="7" id="KW-0812">Transmembrane</keyword>
<dbReference type="InterPro" id="IPR003660">
    <property type="entry name" value="HAMP_dom"/>
</dbReference>
<dbReference type="STRING" id="582899.Hden_0815"/>
<dbReference type="KEGG" id="hdn:Hden_0815"/>
<dbReference type="GO" id="GO:0000155">
    <property type="term" value="F:phosphorelay sensor kinase activity"/>
    <property type="evidence" value="ECO:0007669"/>
    <property type="project" value="InterPro"/>
</dbReference>
<dbReference type="EMBL" id="CP002083">
    <property type="protein sequence ID" value="ADJ22632.1"/>
    <property type="molecule type" value="Genomic_DNA"/>
</dbReference>
<dbReference type="Gene3D" id="1.20.5.1930">
    <property type="match status" value="1"/>
</dbReference>
<evidence type="ECO:0000256" key="6">
    <source>
        <dbReference type="SAM" id="Coils"/>
    </source>
</evidence>